<organism evidence="1 2">
    <name type="scientific">Carpinus fangiana</name>
    <dbReference type="NCBI Taxonomy" id="176857"/>
    <lineage>
        <taxon>Eukaryota</taxon>
        <taxon>Viridiplantae</taxon>
        <taxon>Streptophyta</taxon>
        <taxon>Embryophyta</taxon>
        <taxon>Tracheophyta</taxon>
        <taxon>Spermatophyta</taxon>
        <taxon>Magnoliopsida</taxon>
        <taxon>eudicotyledons</taxon>
        <taxon>Gunneridae</taxon>
        <taxon>Pentapetalae</taxon>
        <taxon>rosids</taxon>
        <taxon>fabids</taxon>
        <taxon>Fagales</taxon>
        <taxon>Betulaceae</taxon>
        <taxon>Carpinus</taxon>
    </lineage>
</organism>
<dbReference type="EMBL" id="CM017322">
    <property type="protein sequence ID" value="KAE8008069.1"/>
    <property type="molecule type" value="Genomic_DNA"/>
</dbReference>
<gene>
    <name evidence="1" type="ORF">FH972_004616</name>
</gene>
<dbReference type="Proteomes" id="UP000327013">
    <property type="component" value="Chromosome 2"/>
</dbReference>
<evidence type="ECO:0000313" key="2">
    <source>
        <dbReference type="Proteomes" id="UP000327013"/>
    </source>
</evidence>
<keyword evidence="2" id="KW-1185">Reference proteome</keyword>
<dbReference type="AlphaFoldDB" id="A0A5N6QQ08"/>
<evidence type="ECO:0000313" key="1">
    <source>
        <dbReference type="EMBL" id="KAE8008069.1"/>
    </source>
</evidence>
<proteinExistence type="predicted"/>
<reference evidence="1 2" key="1">
    <citation type="submission" date="2019-06" db="EMBL/GenBank/DDBJ databases">
        <title>A chromosomal-level reference genome of Carpinus fangiana (Coryloideae, Betulaceae).</title>
        <authorList>
            <person name="Yang X."/>
            <person name="Wang Z."/>
            <person name="Zhang L."/>
            <person name="Hao G."/>
            <person name="Liu J."/>
            <person name="Yang Y."/>
        </authorList>
    </citation>
    <scope>NUCLEOTIDE SEQUENCE [LARGE SCALE GENOMIC DNA]</scope>
    <source>
        <strain evidence="1">Cfa_2016G</strain>
        <tissue evidence="1">Leaf</tissue>
    </source>
</reference>
<name>A0A5N6QQ08_9ROSI</name>
<sequence>MFNSLPQARRHDRRVFFDSASSVLLVGNISSREVPTSDVTAGSCSNRISLSADCSVGINGVIVLGRRRSSRRPSPSCSRSLC</sequence>
<accession>A0A5N6QQ08</accession>
<protein>
    <submittedName>
        <fullName evidence="1">Uncharacterized protein</fullName>
    </submittedName>
</protein>